<evidence type="ECO:0000313" key="1">
    <source>
        <dbReference type="EMBL" id="GBM47790.1"/>
    </source>
</evidence>
<name>A0A4Y2G252_ARAVE</name>
<dbReference type="EMBL" id="BGPR01001193">
    <property type="protein sequence ID" value="GBM47790.1"/>
    <property type="molecule type" value="Genomic_DNA"/>
</dbReference>
<evidence type="ECO:0000313" key="2">
    <source>
        <dbReference type="Proteomes" id="UP000499080"/>
    </source>
</evidence>
<dbReference type="Proteomes" id="UP000499080">
    <property type="component" value="Unassembled WGS sequence"/>
</dbReference>
<gene>
    <name evidence="1" type="ORF">AVEN_260074_1</name>
</gene>
<proteinExistence type="predicted"/>
<organism evidence="1 2">
    <name type="scientific">Araneus ventricosus</name>
    <name type="common">Orbweaver spider</name>
    <name type="synonym">Epeira ventricosa</name>
    <dbReference type="NCBI Taxonomy" id="182803"/>
    <lineage>
        <taxon>Eukaryota</taxon>
        <taxon>Metazoa</taxon>
        <taxon>Ecdysozoa</taxon>
        <taxon>Arthropoda</taxon>
        <taxon>Chelicerata</taxon>
        <taxon>Arachnida</taxon>
        <taxon>Araneae</taxon>
        <taxon>Araneomorphae</taxon>
        <taxon>Entelegynae</taxon>
        <taxon>Araneoidea</taxon>
        <taxon>Araneidae</taxon>
        <taxon>Araneus</taxon>
    </lineage>
</organism>
<protein>
    <submittedName>
        <fullName evidence="1">Uncharacterized protein</fullName>
    </submittedName>
</protein>
<keyword evidence="2" id="KW-1185">Reference proteome</keyword>
<reference evidence="1 2" key="1">
    <citation type="journal article" date="2019" name="Sci. Rep.">
        <title>Orb-weaving spider Araneus ventricosus genome elucidates the spidroin gene catalogue.</title>
        <authorList>
            <person name="Kono N."/>
            <person name="Nakamura H."/>
            <person name="Ohtoshi R."/>
            <person name="Moran D.A.P."/>
            <person name="Shinohara A."/>
            <person name="Yoshida Y."/>
            <person name="Fujiwara M."/>
            <person name="Mori M."/>
            <person name="Tomita M."/>
            <person name="Arakawa K."/>
        </authorList>
    </citation>
    <scope>NUCLEOTIDE SEQUENCE [LARGE SCALE GENOMIC DNA]</scope>
</reference>
<dbReference type="AlphaFoldDB" id="A0A4Y2G252"/>
<sequence>MSPNFVIKTCSDCLSEEDSTSKSPDFIFLKSIVHFQQRNIYAFELGKETFFSFPSSLLSTRNFGRRFGNSFDFKFSEVLESVCFTKELMRYKIRIRARMAQPTTEPNKEKQLLSLGIPSLSTCLVC</sequence>
<accession>A0A4Y2G252</accession>
<comment type="caution">
    <text evidence="1">The sequence shown here is derived from an EMBL/GenBank/DDBJ whole genome shotgun (WGS) entry which is preliminary data.</text>
</comment>